<keyword evidence="1" id="KW-0479">Metal-binding</keyword>
<sequence length="1173" mass="130537">MLTTKRTSSSFGPDGRRVSTSAAARLKCVPRSSSGLSSSCTAVATSSNKLFQPGSKLLIARAPVMAGLSVNSGLQKKFQRPMTKRRSYDKRAEEALARCSLGQKRRMDGMAKLMARAGKGLSYQSSANIKRDGGVDDSESESDEEKEEDKPFEPLMVWKSPSEGGEAKGLPPRLMTVTRPNEYGIEETVTELVPAPAEAYSNQSAYVPPVLAKWLRPHQREGVLFMYQCVMGLKDFNGAGCILADDMGLGKTLQSVTLIWTLLQTGIAANKAPTAKRVIVVCPCSLVKNWDNEFVKWLGPGKVKTLALAESDRKTVEKNIDCFVKTKLFNVLIASYETLRTHVGRLNKYKDCCDLLVCDEAHRLKNRENQTSMALASLPVKRRVLLTGTPMQNDLEEFYAMVDFTNPGILGTQEEFRRSTLYPILRGREPDATEKQKQIMMEIQQDMSATVNEFILRRVNTLNAQHLPPKLVQVVCCNLTEIQQNMYLHLCNSKAMQHVLEGKQVNCLGSIQLLMKLCNHPSLVVADDSATANNRTSGRAVTKKSYVAEEDKTAAAPGADGIAKFMPYDAIGGGRNAPVLPELSGKMFVLYRLMKEMRKPGNGNDKIVIVSNYTQTLDLIGRMCRENNWGFCRLDGSISMKKRQKMCEEFNDPSSSLVAFLLSSKAGGCGLNLIGGNRLVLFDPDWNPAVDKQAAARCWRDGQKKRCFTYRFLATGTVEEKIFQRQLSKEGLQSVVDDKEQVNALSTKDLKNLFKLRQGTPSDTHDKLKCERCKIIADDGEAEAKKVLPKKLASCRELLLELMQLDDSAKFLAPLKPEDEGVTMEEYQKLVKQPMDFGAVLSKLDKKNTSTGYDSPAAFSKDVNRVFSNVLKVWEPGNEIADAAGRLQIWWIQKWTELVPKLMSMKPDDDSSEKENSDPCADCEDGHNPPSYYIHNERGEDFQDQIGMPDEENMRSWSHHHTTDTVDDPIFRAAMRGYDQVSFVFGLEVTWSLIQQRQQEEEEKQAMLELEKMNEIESAFDTSEPQEGNGQQQQGDEEGDEPDTPESSINVSSEVDCNDEAGAGEPFVYPNDSEEIQAPSEGAGEDTVGSEEAGSVDPQMEEGEAEGVADIETETPDDTSLSVEDTLPKRTPSKACGKPEESWECPQCTFANKISRKTCEMCKFKGNTKRQKK</sequence>
<dbReference type="InterPro" id="IPR038718">
    <property type="entry name" value="SNF2-like_sf"/>
</dbReference>
<dbReference type="PROSITE" id="PS01358">
    <property type="entry name" value="ZF_RANBP2_1"/>
    <property type="match status" value="1"/>
</dbReference>
<dbReference type="Pfam" id="PF00176">
    <property type="entry name" value="SNF2-rel_dom"/>
    <property type="match status" value="1"/>
</dbReference>
<evidence type="ECO:0000256" key="3">
    <source>
        <dbReference type="ARBA" id="ARBA00022771"/>
    </source>
</evidence>
<keyword evidence="2" id="KW-0547">Nucleotide-binding</keyword>
<evidence type="ECO:0000256" key="7">
    <source>
        <dbReference type="ARBA" id="ARBA00022840"/>
    </source>
</evidence>
<evidence type="ECO:0000259" key="14">
    <source>
        <dbReference type="PROSITE" id="PS51192"/>
    </source>
</evidence>
<dbReference type="SUPFAM" id="SSF90209">
    <property type="entry name" value="Ran binding protein zinc finger-like"/>
    <property type="match status" value="1"/>
</dbReference>
<protein>
    <submittedName>
        <fullName evidence="16">Uncharacterized protein</fullName>
    </submittedName>
</protein>
<feature type="compositionally biased region" description="Acidic residues" evidence="11">
    <location>
        <begin position="1099"/>
        <end position="1117"/>
    </location>
</feature>
<dbReference type="InterPro" id="IPR014001">
    <property type="entry name" value="Helicase_ATP-bd"/>
</dbReference>
<keyword evidence="4" id="KW-0378">Hydrolase</keyword>
<evidence type="ECO:0000259" key="15">
    <source>
        <dbReference type="PROSITE" id="PS51194"/>
    </source>
</evidence>
<dbReference type="SMART" id="SM00297">
    <property type="entry name" value="BROMO"/>
    <property type="match status" value="1"/>
</dbReference>
<evidence type="ECO:0000259" key="12">
    <source>
        <dbReference type="PROSITE" id="PS50014"/>
    </source>
</evidence>
<feature type="region of interest" description="Disordered" evidence="11">
    <location>
        <begin position="125"/>
        <end position="175"/>
    </location>
</feature>
<reference evidence="16 17" key="1">
    <citation type="journal article" date="2020" name="G3 (Bethesda)">
        <title>Improved Reference Genome for Cyclotella cryptica CCMP332, a Model for Cell Wall Morphogenesis, Salinity Adaptation, and Lipid Production in Diatoms (Bacillariophyta).</title>
        <authorList>
            <person name="Roberts W.R."/>
            <person name="Downey K.M."/>
            <person name="Ruck E.C."/>
            <person name="Traller J.C."/>
            <person name="Alverson A.J."/>
        </authorList>
    </citation>
    <scope>NUCLEOTIDE SEQUENCE [LARGE SCALE GENOMIC DNA]</scope>
    <source>
        <strain evidence="16 17">CCMP332</strain>
    </source>
</reference>
<feature type="domain" description="RanBP2-type" evidence="13">
    <location>
        <begin position="1139"/>
        <end position="1168"/>
    </location>
</feature>
<dbReference type="PANTHER" id="PTHR45629:SF7">
    <property type="entry name" value="DNA EXCISION REPAIR PROTEIN ERCC-6-RELATED"/>
    <property type="match status" value="1"/>
</dbReference>
<dbReference type="GO" id="GO:0016787">
    <property type="term" value="F:hydrolase activity"/>
    <property type="evidence" value="ECO:0007669"/>
    <property type="project" value="UniProtKB-KW"/>
</dbReference>
<feature type="compositionally biased region" description="Acidic residues" evidence="11">
    <location>
        <begin position="135"/>
        <end position="147"/>
    </location>
</feature>
<dbReference type="SUPFAM" id="SSF47370">
    <property type="entry name" value="Bromodomain"/>
    <property type="match status" value="1"/>
</dbReference>
<feature type="compositionally biased region" description="Basic and acidic residues" evidence="11">
    <location>
        <begin position="906"/>
        <end position="917"/>
    </location>
</feature>
<dbReference type="CDD" id="cd18793">
    <property type="entry name" value="SF2_C_SNF"/>
    <property type="match status" value="1"/>
</dbReference>
<dbReference type="PROSITE" id="PS50014">
    <property type="entry name" value="BROMODOMAIN_2"/>
    <property type="match status" value="1"/>
</dbReference>
<dbReference type="InterPro" id="IPR050496">
    <property type="entry name" value="SNF2_RAD54_helicase_repair"/>
</dbReference>
<dbReference type="GO" id="GO:0004386">
    <property type="term" value="F:helicase activity"/>
    <property type="evidence" value="ECO:0007669"/>
    <property type="project" value="UniProtKB-KW"/>
</dbReference>
<feature type="compositionally biased region" description="Low complexity" evidence="11">
    <location>
        <begin position="1025"/>
        <end position="1034"/>
    </location>
</feature>
<dbReference type="Proteomes" id="UP001516023">
    <property type="component" value="Unassembled WGS sequence"/>
</dbReference>
<dbReference type="GO" id="GO:0005524">
    <property type="term" value="F:ATP binding"/>
    <property type="evidence" value="ECO:0007669"/>
    <property type="project" value="UniProtKB-KW"/>
</dbReference>
<evidence type="ECO:0000256" key="11">
    <source>
        <dbReference type="SAM" id="MobiDB-lite"/>
    </source>
</evidence>
<evidence type="ECO:0000313" key="16">
    <source>
        <dbReference type="EMBL" id="KAL3799551.1"/>
    </source>
</evidence>
<dbReference type="PROSITE" id="PS50199">
    <property type="entry name" value="ZF_RANBP2_2"/>
    <property type="match status" value="1"/>
</dbReference>
<dbReference type="SMART" id="SM00490">
    <property type="entry name" value="HELICc"/>
    <property type="match status" value="1"/>
</dbReference>
<keyword evidence="3 10" id="KW-0863">Zinc-finger</keyword>
<evidence type="ECO:0000256" key="6">
    <source>
        <dbReference type="ARBA" id="ARBA00022833"/>
    </source>
</evidence>
<dbReference type="PANTHER" id="PTHR45629">
    <property type="entry name" value="SNF2/RAD54 FAMILY MEMBER"/>
    <property type="match status" value="1"/>
</dbReference>
<keyword evidence="17" id="KW-1185">Reference proteome</keyword>
<dbReference type="InterPro" id="IPR001487">
    <property type="entry name" value="Bromodomain"/>
</dbReference>
<dbReference type="Gene3D" id="1.20.120.850">
    <property type="entry name" value="SWI2/SNF2 ATPases, N-terminal domain"/>
    <property type="match status" value="1"/>
</dbReference>
<proteinExistence type="predicted"/>
<dbReference type="SMART" id="SM00487">
    <property type="entry name" value="DEXDc"/>
    <property type="match status" value="1"/>
</dbReference>
<feature type="domain" description="Helicase ATP-binding" evidence="14">
    <location>
        <begin position="232"/>
        <end position="408"/>
    </location>
</feature>
<dbReference type="Pfam" id="PF00271">
    <property type="entry name" value="Helicase_C"/>
    <property type="match status" value="1"/>
</dbReference>
<dbReference type="GO" id="GO:0008270">
    <property type="term" value="F:zinc ion binding"/>
    <property type="evidence" value="ECO:0007669"/>
    <property type="project" value="UniProtKB-KW"/>
</dbReference>
<dbReference type="InterPro" id="IPR036443">
    <property type="entry name" value="Znf_RanBP2_sf"/>
</dbReference>
<dbReference type="PROSITE" id="PS51192">
    <property type="entry name" value="HELICASE_ATP_BIND_1"/>
    <property type="match status" value="1"/>
</dbReference>
<dbReference type="AlphaFoldDB" id="A0ABD3QJ40"/>
<dbReference type="InterPro" id="IPR000330">
    <property type="entry name" value="SNF2_N"/>
</dbReference>
<evidence type="ECO:0000256" key="5">
    <source>
        <dbReference type="ARBA" id="ARBA00022806"/>
    </source>
</evidence>
<comment type="caution">
    <text evidence="16">The sequence shown here is derived from an EMBL/GenBank/DDBJ whole genome shotgun (WGS) entry which is preliminary data.</text>
</comment>
<organism evidence="16 17">
    <name type="scientific">Cyclotella cryptica</name>
    <dbReference type="NCBI Taxonomy" id="29204"/>
    <lineage>
        <taxon>Eukaryota</taxon>
        <taxon>Sar</taxon>
        <taxon>Stramenopiles</taxon>
        <taxon>Ochrophyta</taxon>
        <taxon>Bacillariophyta</taxon>
        <taxon>Coscinodiscophyceae</taxon>
        <taxon>Thalassiosirophycidae</taxon>
        <taxon>Stephanodiscales</taxon>
        <taxon>Stephanodiscaceae</taxon>
        <taxon>Cyclotella</taxon>
    </lineage>
</organism>
<feature type="region of interest" description="Disordered" evidence="11">
    <location>
        <begin position="904"/>
        <end position="935"/>
    </location>
</feature>
<evidence type="ECO:0000256" key="8">
    <source>
        <dbReference type="ARBA" id="ARBA00023117"/>
    </source>
</evidence>
<dbReference type="Gene3D" id="1.20.920.10">
    <property type="entry name" value="Bromodomain-like"/>
    <property type="match status" value="1"/>
</dbReference>
<dbReference type="InterPro" id="IPR049730">
    <property type="entry name" value="SNF2/RAD54-like_C"/>
</dbReference>
<dbReference type="FunFam" id="3.40.50.300:FF:000332">
    <property type="entry name" value="DNA repair and recombination protein RAD54-like"/>
    <property type="match status" value="1"/>
</dbReference>
<evidence type="ECO:0000256" key="10">
    <source>
        <dbReference type="PROSITE-ProRule" id="PRU00322"/>
    </source>
</evidence>
<evidence type="ECO:0000256" key="1">
    <source>
        <dbReference type="ARBA" id="ARBA00022723"/>
    </source>
</evidence>
<dbReference type="SMART" id="SM00547">
    <property type="entry name" value="ZnF_RBZ"/>
    <property type="match status" value="1"/>
</dbReference>
<dbReference type="Gene3D" id="2.30.30.380">
    <property type="entry name" value="Zn-finger domain of Sec23/24"/>
    <property type="match status" value="1"/>
</dbReference>
<evidence type="ECO:0000256" key="9">
    <source>
        <dbReference type="PROSITE-ProRule" id="PRU00035"/>
    </source>
</evidence>
<feature type="compositionally biased region" description="Acidic residues" evidence="11">
    <location>
        <begin position="1035"/>
        <end position="1044"/>
    </location>
</feature>
<keyword evidence="6" id="KW-0862">Zinc</keyword>
<dbReference type="Gene3D" id="3.40.50.300">
    <property type="entry name" value="P-loop containing nucleotide triphosphate hydrolases"/>
    <property type="match status" value="1"/>
</dbReference>
<dbReference type="CDD" id="cd18004">
    <property type="entry name" value="DEXHc_RAD54"/>
    <property type="match status" value="1"/>
</dbReference>
<dbReference type="EMBL" id="JABMIG020000038">
    <property type="protein sequence ID" value="KAL3799551.1"/>
    <property type="molecule type" value="Genomic_DNA"/>
</dbReference>
<accession>A0ABD3QJ40</accession>
<dbReference type="Gene3D" id="3.40.50.10810">
    <property type="entry name" value="Tandem AAA-ATPase domain"/>
    <property type="match status" value="1"/>
</dbReference>
<keyword evidence="8 9" id="KW-0103">Bromodomain</keyword>
<evidence type="ECO:0000256" key="2">
    <source>
        <dbReference type="ARBA" id="ARBA00022741"/>
    </source>
</evidence>
<feature type="domain" description="Helicase C-terminal" evidence="15">
    <location>
        <begin position="589"/>
        <end position="751"/>
    </location>
</feature>
<evidence type="ECO:0000259" key="13">
    <source>
        <dbReference type="PROSITE" id="PS50199"/>
    </source>
</evidence>
<dbReference type="PROSITE" id="PS51194">
    <property type="entry name" value="HELICASE_CTER"/>
    <property type="match status" value="1"/>
</dbReference>
<evidence type="ECO:0000313" key="17">
    <source>
        <dbReference type="Proteomes" id="UP001516023"/>
    </source>
</evidence>
<feature type="region of interest" description="Disordered" evidence="11">
    <location>
        <begin position="1020"/>
        <end position="1143"/>
    </location>
</feature>
<feature type="domain" description="Bromo" evidence="12">
    <location>
        <begin position="803"/>
        <end position="881"/>
    </location>
</feature>
<gene>
    <name evidence="16" type="ORF">HJC23_008678</name>
</gene>
<dbReference type="Pfam" id="PF00439">
    <property type="entry name" value="Bromodomain"/>
    <property type="match status" value="1"/>
</dbReference>
<name>A0ABD3QJ40_9STRA</name>
<dbReference type="InterPro" id="IPR027417">
    <property type="entry name" value="P-loop_NTPase"/>
</dbReference>
<dbReference type="InterPro" id="IPR001876">
    <property type="entry name" value="Znf_RanBP2"/>
</dbReference>
<dbReference type="InterPro" id="IPR001650">
    <property type="entry name" value="Helicase_C-like"/>
</dbReference>
<dbReference type="SUPFAM" id="SSF52540">
    <property type="entry name" value="P-loop containing nucleoside triphosphate hydrolases"/>
    <property type="match status" value="2"/>
</dbReference>
<dbReference type="InterPro" id="IPR036427">
    <property type="entry name" value="Bromodomain-like_sf"/>
</dbReference>
<keyword evidence="5" id="KW-0347">Helicase</keyword>
<evidence type="ECO:0000256" key="4">
    <source>
        <dbReference type="ARBA" id="ARBA00022801"/>
    </source>
</evidence>
<keyword evidence="7" id="KW-0067">ATP-binding</keyword>